<organism evidence="2">
    <name type="scientific">Timema genevievae</name>
    <name type="common">Walking stick</name>
    <dbReference type="NCBI Taxonomy" id="629358"/>
    <lineage>
        <taxon>Eukaryota</taxon>
        <taxon>Metazoa</taxon>
        <taxon>Ecdysozoa</taxon>
        <taxon>Arthropoda</taxon>
        <taxon>Hexapoda</taxon>
        <taxon>Insecta</taxon>
        <taxon>Pterygota</taxon>
        <taxon>Neoptera</taxon>
        <taxon>Polyneoptera</taxon>
        <taxon>Phasmatodea</taxon>
        <taxon>Timematodea</taxon>
        <taxon>Timematoidea</taxon>
        <taxon>Timematidae</taxon>
        <taxon>Timema</taxon>
    </lineage>
</organism>
<proteinExistence type="predicted"/>
<feature type="region of interest" description="Disordered" evidence="1">
    <location>
        <begin position="26"/>
        <end position="71"/>
    </location>
</feature>
<dbReference type="AlphaFoldDB" id="A0A7R9JY67"/>
<protein>
    <submittedName>
        <fullName evidence="2">Uncharacterized protein</fullName>
    </submittedName>
</protein>
<gene>
    <name evidence="2" type="ORF">TGEB3V08_LOCUS5528</name>
</gene>
<sequence length="290" mass="31481">MCTSGGGHVLANALLTVRASTGALKWRGAGPEPQEHGSGSPEPQEPDPKARTPPRCQNHHSSAFKHTAPQNPTHCWATTTRQACDVGLGAQPCGDHLDSSRNKQSSLGSTLFDLSQGTISSCSKDNQTSKLPWNPLLNYAGFQNTQYESLRLLFATQVYATSLPMTKSPPAVVKEPASSCHLRWPARGVDASVVMPDGGVTVSDTVQAQPWKEKIQYLVVVLVLLLHWQDTAGLGQSERTWVSLMPPPCVLQPVWIVGIRTLARVVLDVLLHVHLLSERFSAYITHETAT</sequence>
<name>A0A7R9JY67_TIMGE</name>
<evidence type="ECO:0000313" key="2">
    <source>
        <dbReference type="EMBL" id="CAD7593940.1"/>
    </source>
</evidence>
<accession>A0A7R9JY67</accession>
<reference evidence="2" key="1">
    <citation type="submission" date="2020-11" db="EMBL/GenBank/DDBJ databases">
        <authorList>
            <person name="Tran Van P."/>
        </authorList>
    </citation>
    <scope>NUCLEOTIDE SEQUENCE</scope>
</reference>
<evidence type="ECO:0000256" key="1">
    <source>
        <dbReference type="SAM" id="MobiDB-lite"/>
    </source>
</evidence>
<dbReference type="EMBL" id="OE841069">
    <property type="protein sequence ID" value="CAD7593940.1"/>
    <property type="molecule type" value="Genomic_DNA"/>
</dbReference>